<organism evidence="5 6">
    <name type="scientific">Vanrija pseudolonga</name>
    <dbReference type="NCBI Taxonomy" id="143232"/>
    <lineage>
        <taxon>Eukaryota</taxon>
        <taxon>Fungi</taxon>
        <taxon>Dikarya</taxon>
        <taxon>Basidiomycota</taxon>
        <taxon>Agaricomycotina</taxon>
        <taxon>Tremellomycetes</taxon>
        <taxon>Trichosporonales</taxon>
        <taxon>Trichosporonaceae</taxon>
        <taxon>Vanrija</taxon>
    </lineage>
</organism>
<dbReference type="InterPro" id="IPR000198">
    <property type="entry name" value="RhoGAP_dom"/>
</dbReference>
<reference evidence="5" key="1">
    <citation type="submission" date="2023-10" db="EMBL/GenBank/DDBJ databases">
        <authorList>
            <person name="Noh H."/>
        </authorList>
    </citation>
    <scope>NUCLEOTIDE SEQUENCE</scope>
    <source>
        <strain evidence="5">DUCC4014</strain>
    </source>
</reference>
<feature type="compositionally biased region" description="Acidic residues" evidence="1">
    <location>
        <begin position="786"/>
        <end position="795"/>
    </location>
</feature>
<dbReference type="PROSITE" id="PS01159">
    <property type="entry name" value="WW_DOMAIN_1"/>
    <property type="match status" value="1"/>
</dbReference>
<dbReference type="RefSeq" id="XP_062624857.1">
    <property type="nucleotide sequence ID" value="XM_062768873.1"/>
</dbReference>
<dbReference type="EMBL" id="CP086715">
    <property type="protein sequence ID" value="WOO78825.1"/>
    <property type="molecule type" value="Genomic_DNA"/>
</dbReference>
<dbReference type="SMART" id="SM00324">
    <property type="entry name" value="RhoGAP"/>
    <property type="match status" value="1"/>
</dbReference>
<dbReference type="Gene3D" id="2.20.70.10">
    <property type="match status" value="1"/>
</dbReference>
<keyword evidence="6" id="KW-1185">Reference proteome</keyword>
<feature type="region of interest" description="Disordered" evidence="1">
    <location>
        <begin position="264"/>
        <end position="304"/>
    </location>
</feature>
<evidence type="ECO:0000259" key="2">
    <source>
        <dbReference type="PROSITE" id="PS50020"/>
    </source>
</evidence>
<dbReference type="GO" id="GO:0005737">
    <property type="term" value="C:cytoplasm"/>
    <property type="evidence" value="ECO:0007669"/>
    <property type="project" value="TreeGrafter"/>
</dbReference>
<dbReference type="SMART" id="SM00139">
    <property type="entry name" value="MyTH4"/>
    <property type="match status" value="1"/>
</dbReference>
<dbReference type="PANTHER" id="PTHR45876:SF8">
    <property type="entry name" value="FI04035P"/>
    <property type="match status" value="1"/>
</dbReference>
<feature type="region of interest" description="Disordered" evidence="1">
    <location>
        <begin position="426"/>
        <end position="447"/>
    </location>
</feature>
<dbReference type="PROSITE" id="PS50238">
    <property type="entry name" value="RHOGAP"/>
    <property type="match status" value="1"/>
</dbReference>
<feature type="compositionally biased region" description="Basic and acidic residues" evidence="1">
    <location>
        <begin position="796"/>
        <end position="810"/>
    </location>
</feature>
<feature type="compositionally biased region" description="Basic and acidic residues" evidence="1">
    <location>
        <begin position="290"/>
        <end position="300"/>
    </location>
</feature>
<dbReference type="InterPro" id="IPR036020">
    <property type="entry name" value="WW_dom_sf"/>
</dbReference>
<feature type="domain" description="Rho-GAP" evidence="3">
    <location>
        <begin position="579"/>
        <end position="768"/>
    </location>
</feature>
<name>A0AAF1BIJ7_9TREE</name>
<dbReference type="Pfam" id="PF00620">
    <property type="entry name" value="RhoGAP"/>
    <property type="match status" value="1"/>
</dbReference>
<proteinExistence type="predicted"/>
<evidence type="ECO:0000259" key="4">
    <source>
        <dbReference type="PROSITE" id="PS51016"/>
    </source>
</evidence>
<feature type="region of interest" description="Disordered" evidence="1">
    <location>
        <begin position="1"/>
        <end position="75"/>
    </location>
</feature>
<feature type="compositionally biased region" description="Low complexity" evidence="1">
    <location>
        <begin position="20"/>
        <end position="30"/>
    </location>
</feature>
<feature type="compositionally biased region" description="Polar residues" evidence="1">
    <location>
        <begin position="191"/>
        <end position="203"/>
    </location>
</feature>
<dbReference type="SUPFAM" id="SSF48350">
    <property type="entry name" value="GTPase activation domain, GAP"/>
    <property type="match status" value="1"/>
</dbReference>
<dbReference type="Gene3D" id="1.10.555.10">
    <property type="entry name" value="Rho GTPase activation protein"/>
    <property type="match status" value="1"/>
</dbReference>
<dbReference type="SUPFAM" id="SSF51045">
    <property type="entry name" value="WW domain"/>
    <property type="match status" value="1"/>
</dbReference>
<evidence type="ECO:0000259" key="3">
    <source>
        <dbReference type="PROSITE" id="PS50238"/>
    </source>
</evidence>
<dbReference type="Gene3D" id="1.25.40.530">
    <property type="entry name" value="MyTH4 domain"/>
    <property type="match status" value="1"/>
</dbReference>
<dbReference type="GO" id="GO:0005096">
    <property type="term" value="F:GTPase activator activity"/>
    <property type="evidence" value="ECO:0007669"/>
    <property type="project" value="TreeGrafter"/>
</dbReference>
<feature type="region of interest" description="Disordered" evidence="1">
    <location>
        <begin position="190"/>
        <end position="225"/>
    </location>
</feature>
<evidence type="ECO:0000256" key="1">
    <source>
        <dbReference type="SAM" id="MobiDB-lite"/>
    </source>
</evidence>
<dbReference type="InterPro" id="IPR000857">
    <property type="entry name" value="MyTH4_dom"/>
</dbReference>
<accession>A0AAF1BIJ7</accession>
<dbReference type="PANTHER" id="PTHR45876">
    <property type="entry name" value="FI04035P"/>
    <property type="match status" value="1"/>
</dbReference>
<feature type="region of interest" description="Disordered" evidence="1">
    <location>
        <begin position="771"/>
        <end position="810"/>
    </location>
</feature>
<dbReference type="Proteomes" id="UP000827549">
    <property type="component" value="Chromosome 2"/>
</dbReference>
<dbReference type="PROSITE" id="PS50020">
    <property type="entry name" value="WW_DOMAIN_2"/>
    <property type="match status" value="1"/>
</dbReference>
<dbReference type="InterPro" id="IPR008936">
    <property type="entry name" value="Rho_GTPase_activation_prot"/>
</dbReference>
<evidence type="ECO:0000313" key="5">
    <source>
        <dbReference type="EMBL" id="WOO78825.1"/>
    </source>
</evidence>
<dbReference type="AlphaFoldDB" id="A0AAF1BIJ7"/>
<dbReference type="GO" id="GO:0005856">
    <property type="term" value="C:cytoskeleton"/>
    <property type="evidence" value="ECO:0007669"/>
    <property type="project" value="InterPro"/>
</dbReference>
<dbReference type="InterPro" id="IPR001202">
    <property type="entry name" value="WW_dom"/>
</dbReference>
<feature type="domain" description="MyTH4" evidence="4">
    <location>
        <begin position="390"/>
        <end position="568"/>
    </location>
</feature>
<protein>
    <submittedName>
        <fullName evidence="5">Rho GTPase-activating protein 39</fullName>
    </submittedName>
</protein>
<feature type="domain" description="WW" evidence="2">
    <location>
        <begin position="138"/>
        <end position="172"/>
    </location>
</feature>
<dbReference type="FunFam" id="1.10.555.10:FF:000045">
    <property type="entry name" value="RhoGAP domain containing protein"/>
    <property type="match status" value="1"/>
</dbReference>
<dbReference type="CDD" id="cd00201">
    <property type="entry name" value="WW"/>
    <property type="match status" value="1"/>
</dbReference>
<sequence length="810" mass="88942">MQQATQHSLVASLLGTLPAGSDGSPNSSGDGLEHKPSSLGRGAAARGRVDVDKAAAPNGANGTGSSAQDEHEPAQPVALSPVDVREMLSHCDDATMSWSLQFWVTIADPLTHHVFFACPASGQCSWEPPVGAFVVPRSPDGEWWELADPSRNNQSYYYNTLTSVTQWNRPDGDAFVIPLGLIQRNALPAHNVSNSSDDQSNRTSPDKVNGSLHPSKAPGGSNTSSVRFAQSPVVAVDAPDDDSTPGSHDHNMERDASREFLAEGSTPLQQPPPPSQHLSPVASGSSPARSQEERAGWWDRRKSRKARPRIMDIGPVVGHTENSILPSPPRSPIPIDDGSVNLTFQPASPTQAAYDTHTSFSTDMFADRYFATKRSGVLRTRLPLERIMEWQRNPISSPLLVLSKSSVQDAITTFKVIQHVMGERDRPVDAARAPHGSPSLSLRSKGAEADTSETKMVILEEIRWMLQLGVGRTEMRDEIYCQLIKQLTRNPDQDATVLGFQLFCVFVHAFGPSKSFEPFVQSFLVRNVERTDYGIGIMSKFCLARLDSWLKNGGRGRVLTVAEIEHASDAAFYPSVYGQTLETIMQRQEGAYPELRIPIILPFLADGILALGGTEAEGIFRVPGDQDAIADLKARIDRGHYQLGGIDDPHVTGSLFKMWLRELDEPLVPTKQYNAALEASKDVDNTIIFLKKLPDHNRRVLLFVISFMQLFLDPAVVAITKMTPSNLALVLAPNILRTTSEELSTVYNNTSFECRFVLNLLLHLDPPSVDPEYVPTHGAGERSSLDESDQEEDEFHESHDDDVLEAERAE</sequence>
<gene>
    <name evidence="5" type="primary">ARHGAP39_1</name>
    <name evidence="5" type="ORF">LOC62_02G002365</name>
</gene>
<dbReference type="Pfam" id="PF00784">
    <property type="entry name" value="MyTH4"/>
    <property type="match status" value="1"/>
</dbReference>
<dbReference type="PROSITE" id="PS51016">
    <property type="entry name" value="MYTH4"/>
    <property type="match status" value="1"/>
</dbReference>
<dbReference type="InterPro" id="IPR038185">
    <property type="entry name" value="MyTH4_dom_sf"/>
</dbReference>
<dbReference type="GeneID" id="87805613"/>
<evidence type="ECO:0000313" key="6">
    <source>
        <dbReference type="Proteomes" id="UP000827549"/>
    </source>
</evidence>
<dbReference type="GO" id="GO:0007165">
    <property type="term" value="P:signal transduction"/>
    <property type="evidence" value="ECO:0007669"/>
    <property type="project" value="InterPro"/>
</dbReference>